<keyword evidence="1" id="KW-0812">Transmembrane</keyword>
<evidence type="ECO:0000256" key="1">
    <source>
        <dbReference type="SAM" id="Phobius"/>
    </source>
</evidence>
<feature type="transmembrane region" description="Helical" evidence="1">
    <location>
        <begin position="47"/>
        <end position="66"/>
    </location>
</feature>
<accession>A0A0F9INP3</accession>
<proteinExistence type="predicted"/>
<dbReference type="AlphaFoldDB" id="A0A0F9INP3"/>
<keyword evidence="1" id="KW-0472">Membrane</keyword>
<sequence length="130" mass="15128">MPKTKNEQTVGRPEPEFKFGIITVIWIVIGFIASWINMILILRYMEIWSYLTIIFTTIIPGVIIGLKDRYWGYGYMGGFAIAGIPFAFINPAHGYLFIGWYTFATALFIFVIILLIFWRGWRSISAIKRY</sequence>
<dbReference type="EMBL" id="LAZR01011983">
    <property type="protein sequence ID" value="KKM49135.1"/>
    <property type="molecule type" value="Genomic_DNA"/>
</dbReference>
<feature type="transmembrane region" description="Helical" evidence="1">
    <location>
        <begin position="21"/>
        <end position="41"/>
    </location>
</feature>
<reference evidence="2" key="1">
    <citation type="journal article" date="2015" name="Nature">
        <title>Complex archaea that bridge the gap between prokaryotes and eukaryotes.</title>
        <authorList>
            <person name="Spang A."/>
            <person name="Saw J.H."/>
            <person name="Jorgensen S.L."/>
            <person name="Zaremba-Niedzwiedzka K."/>
            <person name="Martijn J."/>
            <person name="Lind A.E."/>
            <person name="van Eijk R."/>
            <person name="Schleper C."/>
            <person name="Guy L."/>
            <person name="Ettema T.J."/>
        </authorList>
    </citation>
    <scope>NUCLEOTIDE SEQUENCE</scope>
</reference>
<protein>
    <submittedName>
        <fullName evidence="2">Uncharacterized protein</fullName>
    </submittedName>
</protein>
<comment type="caution">
    <text evidence="2">The sequence shown here is derived from an EMBL/GenBank/DDBJ whole genome shotgun (WGS) entry which is preliminary data.</text>
</comment>
<feature type="transmembrane region" description="Helical" evidence="1">
    <location>
        <begin position="98"/>
        <end position="118"/>
    </location>
</feature>
<keyword evidence="1" id="KW-1133">Transmembrane helix</keyword>
<organism evidence="2">
    <name type="scientific">marine sediment metagenome</name>
    <dbReference type="NCBI Taxonomy" id="412755"/>
    <lineage>
        <taxon>unclassified sequences</taxon>
        <taxon>metagenomes</taxon>
        <taxon>ecological metagenomes</taxon>
    </lineage>
</organism>
<feature type="transmembrane region" description="Helical" evidence="1">
    <location>
        <begin position="73"/>
        <end position="92"/>
    </location>
</feature>
<gene>
    <name evidence="2" type="ORF">LCGC14_1557040</name>
</gene>
<evidence type="ECO:0000313" key="2">
    <source>
        <dbReference type="EMBL" id="KKM49135.1"/>
    </source>
</evidence>
<name>A0A0F9INP3_9ZZZZ</name>